<dbReference type="AlphaFoldDB" id="A0A9D4E9B2"/>
<sequence length="82" mass="9689">MMSDEHIDDNIYNQYDAQYEDQSETTIIEASIMITMYDDQKITIIITSMITRSDDQTDDQSDDQYDAQFDSDDHLDDQYDNQ</sequence>
<feature type="region of interest" description="Disordered" evidence="1">
    <location>
        <begin position="51"/>
        <end position="82"/>
    </location>
</feature>
<organism evidence="2 3">
    <name type="scientific">Dreissena polymorpha</name>
    <name type="common">Zebra mussel</name>
    <name type="synonym">Mytilus polymorpha</name>
    <dbReference type="NCBI Taxonomy" id="45954"/>
    <lineage>
        <taxon>Eukaryota</taxon>
        <taxon>Metazoa</taxon>
        <taxon>Spiralia</taxon>
        <taxon>Lophotrochozoa</taxon>
        <taxon>Mollusca</taxon>
        <taxon>Bivalvia</taxon>
        <taxon>Autobranchia</taxon>
        <taxon>Heteroconchia</taxon>
        <taxon>Euheterodonta</taxon>
        <taxon>Imparidentia</taxon>
        <taxon>Neoheterodontei</taxon>
        <taxon>Myida</taxon>
        <taxon>Dreissenoidea</taxon>
        <taxon>Dreissenidae</taxon>
        <taxon>Dreissena</taxon>
    </lineage>
</organism>
<gene>
    <name evidence="2" type="ORF">DPMN_177741</name>
</gene>
<feature type="compositionally biased region" description="Acidic residues" evidence="1">
    <location>
        <begin position="56"/>
        <end position="82"/>
    </location>
</feature>
<accession>A0A9D4E9B2</accession>
<evidence type="ECO:0000313" key="3">
    <source>
        <dbReference type="Proteomes" id="UP000828390"/>
    </source>
</evidence>
<evidence type="ECO:0000313" key="2">
    <source>
        <dbReference type="EMBL" id="KAH3776319.1"/>
    </source>
</evidence>
<proteinExistence type="predicted"/>
<reference evidence="2" key="1">
    <citation type="journal article" date="2019" name="bioRxiv">
        <title>The Genome of the Zebra Mussel, Dreissena polymorpha: A Resource for Invasive Species Research.</title>
        <authorList>
            <person name="McCartney M.A."/>
            <person name="Auch B."/>
            <person name="Kono T."/>
            <person name="Mallez S."/>
            <person name="Zhang Y."/>
            <person name="Obille A."/>
            <person name="Becker A."/>
            <person name="Abrahante J.E."/>
            <person name="Garbe J."/>
            <person name="Badalamenti J.P."/>
            <person name="Herman A."/>
            <person name="Mangelson H."/>
            <person name="Liachko I."/>
            <person name="Sullivan S."/>
            <person name="Sone E.D."/>
            <person name="Koren S."/>
            <person name="Silverstein K.A.T."/>
            <person name="Beckman K.B."/>
            <person name="Gohl D.M."/>
        </authorList>
    </citation>
    <scope>NUCLEOTIDE SEQUENCE</scope>
    <source>
        <strain evidence="2">Duluth1</strain>
        <tissue evidence="2">Whole animal</tissue>
    </source>
</reference>
<protein>
    <submittedName>
        <fullName evidence="2">Uncharacterized protein</fullName>
    </submittedName>
</protein>
<keyword evidence="3" id="KW-1185">Reference proteome</keyword>
<dbReference type="EMBL" id="JAIWYP010000009">
    <property type="protein sequence ID" value="KAH3776319.1"/>
    <property type="molecule type" value="Genomic_DNA"/>
</dbReference>
<evidence type="ECO:0000256" key="1">
    <source>
        <dbReference type="SAM" id="MobiDB-lite"/>
    </source>
</evidence>
<reference evidence="2" key="2">
    <citation type="submission" date="2020-11" db="EMBL/GenBank/DDBJ databases">
        <authorList>
            <person name="McCartney M.A."/>
            <person name="Auch B."/>
            <person name="Kono T."/>
            <person name="Mallez S."/>
            <person name="Becker A."/>
            <person name="Gohl D.M."/>
            <person name="Silverstein K.A.T."/>
            <person name="Koren S."/>
            <person name="Bechman K.B."/>
            <person name="Herman A."/>
            <person name="Abrahante J.E."/>
            <person name="Garbe J."/>
        </authorList>
    </citation>
    <scope>NUCLEOTIDE SEQUENCE</scope>
    <source>
        <strain evidence="2">Duluth1</strain>
        <tissue evidence="2">Whole animal</tissue>
    </source>
</reference>
<comment type="caution">
    <text evidence="2">The sequence shown here is derived from an EMBL/GenBank/DDBJ whole genome shotgun (WGS) entry which is preliminary data.</text>
</comment>
<dbReference type="Proteomes" id="UP000828390">
    <property type="component" value="Unassembled WGS sequence"/>
</dbReference>
<name>A0A9D4E9B2_DREPO</name>